<protein>
    <recommendedName>
        <fullName evidence="1">PB1 domain-containing protein</fullName>
    </recommendedName>
</protein>
<gene>
    <name evidence="2" type="ORF">SAY87_006399</name>
</gene>
<dbReference type="CDD" id="cd06410">
    <property type="entry name" value="PB1_UP2"/>
    <property type="match status" value="1"/>
</dbReference>
<dbReference type="EMBL" id="JAXIOK010000013">
    <property type="protein sequence ID" value="KAK4756272.1"/>
    <property type="molecule type" value="Genomic_DNA"/>
</dbReference>
<reference evidence="2 3" key="1">
    <citation type="journal article" date="2023" name="Hortic Res">
        <title>Pangenome of water caltrop reveals structural variations and asymmetric subgenome divergence after allopolyploidization.</title>
        <authorList>
            <person name="Zhang X."/>
            <person name="Chen Y."/>
            <person name="Wang L."/>
            <person name="Yuan Y."/>
            <person name="Fang M."/>
            <person name="Shi L."/>
            <person name="Lu R."/>
            <person name="Comes H.P."/>
            <person name="Ma Y."/>
            <person name="Chen Y."/>
            <person name="Huang G."/>
            <person name="Zhou Y."/>
            <person name="Zheng Z."/>
            <person name="Qiu Y."/>
        </authorList>
    </citation>
    <scope>NUCLEOTIDE SEQUENCE [LARGE SCALE GENOMIC DNA]</scope>
    <source>
        <tissue evidence="2">Roots</tissue>
    </source>
</reference>
<dbReference type="Pfam" id="PF00564">
    <property type="entry name" value="PB1"/>
    <property type="match status" value="1"/>
</dbReference>
<dbReference type="SMART" id="SM00666">
    <property type="entry name" value="PB1"/>
    <property type="match status" value="1"/>
</dbReference>
<evidence type="ECO:0000259" key="1">
    <source>
        <dbReference type="SMART" id="SM00666"/>
    </source>
</evidence>
<sequence length="251" mass="27379">MVREVSNRSGTIKFLCSYGGQIVPRRSDGKLRYLGGFTRILAVPRAVSYAELMVKVVEFCGFSVILRCQLPDGDLETLVSIKSDEDLASIIEEYDRASLNQKIRAVLSPVELLKQVSPPLSNASSVGYSIYKSPSCYTVTGLFNSGRYGRRSSSPPHGIPLGFNGQAAKLRCAHRRYYAYGIDSIELKLLGLGLSQQAETVAKTQTDTLGNGELPNLNRSAVDLPDLITLDSQNHTESSAKINGVFRNLGT</sequence>
<dbReference type="Gene3D" id="3.10.20.90">
    <property type="entry name" value="Phosphatidylinositol 3-kinase Catalytic Subunit, Chain A, domain 1"/>
    <property type="match status" value="1"/>
</dbReference>
<dbReference type="SUPFAM" id="SSF54277">
    <property type="entry name" value="CAD &amp; PB1 domains"/>
    <property type="match status" value="1"/>
</dbReference>
<evidence type="ECO:0000313" key="3">
    <source>
        <dbReference type="Proteomes" id="UP001345219"/>
    </source>
</evidence>
<comment type="caution">
    <text evidence="2">The sequence shown here is derived from an EMBL/GenBank/DDBJ whole genome shotgun (WGS) entry which is preliminary data.</text>
</comment>
<dbReference type="AlphaFoldDB" id="A0AAN7PY76"/>
<keyword evidence="3" id="KW-1185">Reference proteome</keyword>
<dbReference type="Proteomes" id="UP001345219">
    <property type="component" value="Chromosome 6"/>
</dbReference>
<name>A0AAN7PY76_9MYRT</name>
<dbReference type="InterPro" id="IPR000270">
    <property type="entry name" value="PB1_dom"/>
</dbReference>
<organism evidence="2 3">
    <name type="scientific">Trapa incisa</name>
    <dbReference type="NCBI Taxonomy" id="236973"/>
    <lineage>
        <taxon>Eukaryota</taxon>
        <taxon>Viridiplantae</taxon>
        <taxon>Streptophyta</taxon>
        <taxon>Embryophyta</taxon>
        <taxon>Tracheophyta</taxon>
        <taxon>Spermatophyta</taxon>
        <taxon>Magnoliopsida</taxon>
        <taxon>eudicotyledons</taxon>
        <taxon>Gunneridae</taxon>
        <taxon>Pentapetalae</taxon>
        <taxon>rosids</taxon>
        <taxon>malvids</taxon>
        <taxon>Myrtales</taxon>
        <taxon>Lythraceae</taxon>
        <taxon>Trapa</taxon>
    </lineage>
</organism>
<evidence type="ECO:0000313" key="2">
    <source>
        <dbReference type="EMBL" id="KAK4756272.1"/>
    </source>
</evidence>
<accession>A0AAN7PY76</accession>
<dbReference type="PANTHER" id="PTHR31066">
    <property type="entry name" value="OS05G0427100 PROTEIN-RELATED"/>
    <property type="match status" value="1"/>
</dbReference>
<proteinExistence type="predicted"/>
<dbReference type="InterPro" id="IPR053198">
    <property type="entry name" value="Gynoecium_Dev_Regulator"/>
</dbReference>
<feature type="domain" description="PB1" evidence="1">
    <location>
        <begin position="26"/>
        <end position="110"/>
    </location>
</feature>
<dbReference type="PANTHER" id="PTHR31066:SF66">
    <property type="entry name" value="PB1 DOMAIN-CONTAINING PROTEIN"/>
    <property type="match status" value="1"/>
</dbReference>